<name>A0A5B7IQL9_PORTR</name>
<comment type="caution">
    <text evidence="5">The sequence shown here is derived from an EMBL/GenBank/DDBJ whole genome shotgun (WGS) entry which is preliminary data.</text>
</comment>
<dbReference type="Pfam" id="PF25023">
    <property type="entry name" value="TEN_YD-shell"/>
    <property type="match status" value="1"/>
</dbReference>
<sequence length="137" mass="15610">MLGYSQVIIIFLDSFTQVGRKMRVNGEDLLTFKYDLFTGTEAILNENGATLLNVSYDQLGRPLYYNPAQPFLPVAISYDRLGQMAAWSWGDMREEYSYNRNGRFEGVTYSDGTKIVYSFKDANSVKVGLTNILFISR</sequence>
<evidence type="ECO:0000256" key="3">
    <source>
        <dbReference type="ARBA" id="ARBA00023157"/>
    </source>
</evidence>
<accession>A0A5B7IQL9</accession>
<evidence type="ECO:0000313" key="6">
    <source>
        <dbReference type="Proteomes" id="UP000324222"/>
    </source>
</evidence>
<reference evidence="5 6" key="1">
    <citation type="submission" date="2019-05" db="EMBL/GenBank/DDBJ databases">
        <title>Another draft genome of Portunus trituberculatus and its Hox gene families provides insights of decapod evolution.</title>
        <authorList>
            <person name="Jeong J.-H."/>
            <person name="Song I."/>
            <person name="Kim S."/>
            <person name="Choi T."/>
            <person name="Kim D."/>
            <person name="Ryu S."/>
            <person name="Kim W."/>
        </authorList>
    </citation>
    <scope>NUCLEOTIDE SEQUENCE [LARGE SCALE GENOMIC DNA]</scope>
    <source>
        <tissue evidence="5">Muscle</tissue>
    </source>
</reference>
<dbReference type="OrthoDB" id="442731at2759"/>
<evidence type="ECO:0000256" key="2">
    <source>
        <dbReference type="ARBA" id="ARBA00022737"/>
    </source>
</evidence>
<dbReference type="PANTHER" id="PTHR11219:SF72">
    <property type="entry name" value="TENEURIN-M"/>
    <property type="match status" value="1"/>
</dbReference>
<evidence type="ECO:0000256" key="1">
    <source>
        <dbReference type="ARBA" id="ARBA00022536"/>
    </source>
</evidence>
<dbReference type="PANTHER" id="PTHR11219">
    <property type="entry name" value="TENEURIN AND N-ACETYLGLUCOSAMINE-1-PHOSPHODIESTER ALPHA-N-ACETYLGLUCOSAMINIDASE"/>
    <property type="match status" value="1"/>
</dbReference>
<gene>
    <name evidence="5" type="primary">Ten-m_3</name>
    <name evidence="5" type="ORF">E2C01_077165</name>
</gene>
<dbReference type="EMBL" id="VSRR010059936">
    <property type="protein sequence ID" value="MPC82494.1"/>
    <property type="molecule type" value="Genomic_DNA"/>
</dbReference>
<keyword evidence="3" id="KW-1015">Disulfide bond</keyword>
<dbReference type="Proteomes" id="UP000324222">
    <property type="component" value="Unassembled WGS sequence"/>
</dbReference>
<protein>
    <submittedName>
        <fullName evidence="5">Teneurin-m</fullName>
    </submittedName>
</protein>
<dbReference type="AlphaFoldDB" id="A0A5B7IQL9"/>
<proteinExistence type="predicted"/>
<keyword evidence="6" id="KW-1185">Reference proteome</keyword>
<evidence type="ECO:0000313" key="5">
    <source>
        <dbReference type="EMBL" id="MPC82494.1"/>
    </source>
</evidence>
<organism evidence="5 6">
    <name type="scientific">Portunus trituberculatus</name>
    <name type="common">Swimming crab</name>
    <name type="synonym">Neptunus trituberculatus</name>
    <dbReference type="NCBI Taxonomy" id="210409"/>
    <lineage>
        <taxon>Eukaryota</taxon>
        <taxon>Metazoa</taxon>
        <taxon>Ecdysozoa</taxon>
        <taxon>Arthropoda</taxon>
        <taxon>Crustacea</taxon>
        <taxon>Multicrustacea</taxon>
        <taxon>Malacostraca</taxon>
        <taxon>Eumalacostraca</taxon>
        <taxon>Eucarida</taxon>
        <taxon>Decapoda</taxon>
        <taxon>Pleocyemata</taxon>
        <taxon>Brachyura</taxon>
        <taxon>Eubrachyura</taxon>
        <taxon>Portunoidea</taxon>
        <taxon>Portunidae</taxon>
        <taxon>Portuninae</taxon>
        <taxon>Portunus</taxon>
    </lineage>
</organism>
<feature type="domain" description="Teneurin-like YD-shell" evidence="4">
    <location>
        <begin position="13"/>
        <end position="123"/>
    </location>
</feature>
<evidence type="ECO:0000259" key="4">
    <source>
        <dbReference type="Pfam" id="PF25023"/>
    </source>
</evidence>
<keyword evidence="2" id="KW-0677">Repeat</keyword>
<keyword evidence="1" id="KW-0245">EGF-like domain</keyword>
<dbReference type="GO" id="GO:0008045">
    <property type="term" value="P:motor neuron axon guidance"/>
    <property type="evidence" value="ECO:0007669"/>
    <property type="project" value="TreeGrafter"/>
</dbReference>
<dbReference type="InterPro" id="IPR056823">
    <property type="entry name" value="TEN-like_YD-shell"/>
</dbReference>
<dbReference type="InterPro" id="IPR051216">
    <property type="entry name" value="Teneurin"/>
</dbReference>